<feature type="domain" description="Gram-positive cocci surface proteins LPxTG" evidence="8">
    <location>
        <begin position="773"/>
        <end position="804"/>
    </location>
</feature>
<dbReference type="OrthoDB" id="1744455at2"/>
<dbReference type="NCBIfam" id="TIGR01167">
    <property type="entry name" value="LPXTG_anchor"/>
    <property type="match status" value="1"/>
</dbReference>
<evidence type="ECO:0000259" key="8">
    <source>
        <dbReference type="PROSITE" id="PS50847"/>
    </source>
</evidence>
<dbReference type="Gene3D" id="2.60.40.1280">
    <property type="match status" value="1"/>
</dbReference>
<dbReference type="Gene3D" id="2.60.40.740">
    <property type="match status" value="1"/>
</dbReference>
<feature type="region of interest" description="Disordered" evidence="6">
    <location>
        <begin position="704"/>
        <end position="775"/>
    </location>
</feature>
<keyword evidence="4" id="KW-0732">Signal</keyword>
<dbReference type="Gene3D" id="2.60.40.10">
    <property type="entry name" value="Immunoglobulins"/>
    <property type="match status" value="1"/>
</dbReference>
<evidence type="ECO:0000256" key="4">
    <source>
        <dbReference type="ARBA" id="ARBA00022729"/>
    </source>
</evidence>
<comment type="caution">
    <text evidence="9">The sequence shown here is derived from an EMBL/GenBank/DDBJ whole genome shotgun (WGS) entry which is preliminary data.</text>
</comment>
<keyword evidence="7" id="KW-1133">Transmembrane helix</keyword>
<dbReference type="Pfam" id="PF17802">
    <property type="entry name" value="SpaA"/>
    <property type="match status" value="1"/>
</dbReference>
<proteinExistence type="predicted"/>
<evidence type="ECO:0000256" key="5">
    <source>
        <dbReference type="ARBA" id="ARBA00023088"/>
    </source>
</evidence>
<protein>
    <recommendedName>
        <fullName evidence="8">Gram-positive cocci surface proteins LPxTG domain-containing protein</fullName>
    </recommendedName>
</protein>
<sequence>MSTSKTSRMLSKFSALAFAILGLASVLIGVVRADNPVSKELIQVITGIDLLDASDTKQNVTSEGDFSLRTNLAYKLRVTFDLKQYNENLNNGDYFTFDIPAPITVYNGNQELIDPVTQVAIGEAVVTSNGDDQGGKAKITLKNLDKYLAKTGGDKVKDVSGNFSASFRFLKDQNKTLINFNSSSMKQEIKHVYSSKTISGPKVGTENYAKSGGQASRDNWTSEKLAAIGSVSKGDAVSNWRVRVNTEKQDFGQNIVLHDTIQNDDTSYTPAQYIPETLRVYRADITGGTSAVPDDAVLLSEGKEYTVDWNENYTSFDITFKDGTTSYFVTYNTTTPNDGTKVANIAALSLADGTKLAQNTSRPGALSMKAEATSLISGTIVASTAYQIKINKTDAFTLAPVPGAVYTVTASDDASETTEVTTNEKGVALTKTYDQKWEGKTFKIKEKTAPAGYKLDEKEYTVKLGAAGSTINLKDEPVPAVFNVTAKKVVEGRTDKLPKADEFTFNLYTAENLKTPVATAKSKADGTITFENIELKGAGTYRYIIKEDTSKAIDGITFDEEGKEVTVTAAFQGGVLKASVTSAEPTFTNTYKAAPTNATIKATKKITGNKELVADAYTFELKEKGAVVATAKNTAEGKVAFVRSFEEAGTYTYTLVEKVGTEEGVEYDKTEHTVTVTVVADDQGLLTAKVSYADGKEVVFTNKYTVPTPTPEPNPNPAPNNPGTTPDPAPTPDPTPNNPGINPTPGTEPTDPGQKEDPKPAPPATETKGKAELPNTGEATSILSALGFVVLALSGLVFFVKRKA</sequence>
<dbReference type="AlphaFoldDB" id="A0A139QRY4"/>
<dbReference type="GO" id="GO:0007155">
    <property type="term" value="P:cell adhesion"/>
    <property type="evidence" value="ECO:0007669"/>
    <property type="project" value="InterPro"/>
</dbReference>
<dbReference type="NCBIfam" id="TIGR03786">
    <property type="entry name" value="strep_pil_rpt"/>
    <property type="match status" value="1"/>
</dbReference>
<dbReference type="PROSITE" id="PS50847">
    <property type="entry name" value="GRAM_POS_ANCHORING"/>
    <property type="match status" value="1"/>
</dbReference>
<feature type="compositionally biased region" description="Pro residues" evidence="6">
    <location>
        <begin position="708"/>
        <end position="737"/>
    </location>
</feature>
<dbReference type="Gene3D" id="2.60.40.3050">
    <property type="match status" value="2"/>
</dbReference>
<dbReference type="EMBL" id="LQZB01000087">
    <property type="protein sequence ID" value="KXU05111.1"/>
    <property type="molecule type" value="Genomic_DNA"/>
</dbReference>
<keyword evidence="7" id="KW-0812">Transmembrane</keyword>
<evidence type="ECO:0000256" key="2">
    <source>
        <dbReference type="ARBA" id="ARBA00022512"/>
    </source>
</evidence>
<dbReference type="Proteomes" id="UP000070353">
    <property type="component" value="Unassembled WGS sequence"/>
</dbReference>
<dbReference type="InterPro" id="IPR038174">
    <property type="entry name" value="Strep_pil_link_sf"/>
</dbReference>
<gene>
    <name evidence="9" type="ORF">SORDD24_00881</name>
</gene>
<accession>A0A139QRY4</accession>
<dbReference type="InterPro" id="IPR022464">
    <property type="entry name" value="Strep_pil_isopept_link"/>
</dbReference>
<dbReference type="PATRIC" id="fig|1303.84.peg.959"/>
<dbReference type="InterPro" id="IPR013783">
    <property type="entry name" value="Ig-like_fold"/>
</dbReference>
<dbReference type="Pfam" id="PF00746">
    <property type="entry name" value="Gram_pos_anchor"/>
    <property type="match status" value="1"/>
</dbReference>
<feature type="transmembrane region" description="Helical" evidence="7">
    <location>
        <begin position="782"/>
        <end position="800"/>
    </location>
</feature>
<keyword evidence="7" id="KW-0472">Membrane</keyword>
<keyword evidence="3" id="KW-0964">Secreted</keyword>
<evidence type="ECO:0000256" key="6">
    <source>
        <dbReference type="SAM" id="MobiDB-lite"/>
    </source>
</evidence>
<evidence type="ECO:0000313" key="10">
    <source>
        <dbReference type="Proteomes" id="UP000070353"/>
    </source>
</evidence>
<dbReference type="InterPro" id="IPR008966">
    <property type="entry name" value="Adhesion_dom_sf"/>
</dbReference>
<keyword evidence="2" id="KW-0134">Cell wall</keyword>
<dbReference type="InterPro" id="IPR011252">
    <property type="entry name" value="Fibrogen-bd_dom1"/>
</dbReference>
<dbReference type="InterPro" id="IPR019931">
    <property type="entry name" value="LPXTG_anchor"/>
</dbReference>
<dbReference type="RefSeq" id="WP_061408009.1">
    <property type="nucleotide sequence ID" value="NZ_KQ970760.1"/>
</dbReference>
<dbReference type="InterPro" id="IPR041033">
    <property type="entry name" value="SpaA_PFL_dom_1"/>
</dbReference>
<keyword evidence="5" id="KW-0572">Peptidoglycan-anchor</keyword>
<evidence type="ECO:0000313" key="9">
    <source>
        <dbReference type="EMBL" id="KXU05111.1"/>
    </source>
</evidence>
<evidence type="ECO:0000256" key="7">
    <source>
        <dbReference type="SAM" id="Phobius"/>
    </source>
</evidence>
<reference evidence="9 10" key="1">
    <citation type="submission" date="2016-01" db="EMBL/GenBank/DDBJ databases">
        <title>Highly variable Streptococcus oralis are common among viridans streptococci isolated from primates.</title>
        <authorList>
            <person name="Denapaite D."/>
            <person name="Rieger M."/>
            <person name="Koendgen S."/>
            <person name="Brueckner R."/>
            <person name="Ochigava I."/>
            <person name="Kappeler P."/>
            <person name="Maetz-Rensing K."/>
            <person name="Leendertz F."/>
            <person name="Hakenbeck R."/>
        </authorList>
    </citation>
    <scope>NUCLEOTIDE SEQUENCE [LARGE SCALE GENOMIC DNA]</scope>
    <source>
        <strain evidence="9 10">DD24</strain>
    </source>
</reference>
<name>A0A139QRY4_STROR</name>
<feature type="compositionally biased region" description="Low complexity" evidence="6">
    <location>
        <begin position="738"/>
        <end position="750"/>
    </location>
</feature>
<dbReference type="SUPFAM" id="SSF49401">
    <property type="entry name" value="Bacterial adhesins"/>
    <property type="match status" value="1"/>
</dbReference>
<evidence type="ECO:0000256" key="3">
    <source>
        <dbReference type="ARBA" id="ARBA00022525"/>
    </source>
</evidence>
<evidence type="ECO:0000256" key="1">
    <source>
        <dbReference type="ARBA" id="ARBA00004191"/>
    </source>
</evidence>
<dbReference type="Pfam" id="PF12892">
    <property type="entry name" value="FctA"/>
    <property type="match status" value="2"/>
</dbReference>
<comment type="subcellular location">
    <subcellularLocation>
        <location evidence="1">Secreted</location>
        <location evidence="1">Cell wall</location>
    </subcellularLocation>
</comment>
<organism evidence="9 10">
    <name type="scientific">Streptococcus oralis</name>
    <dbReference type="NCBI Taxonomy" id="1303"/>
    <lineage>
        <taxon>Bacteria</taxon>
        <taxon>Bacillati</taxon>
        <taxon>Bacillota</taxon>
        <taxon>Bacilli</taxon>
        <taxon>Lactobacillales</taxon>
        <taxon>Streptococcaceae</taxon>
        <taxon>Streptococcus</taxon>
    </lineage>
</organism>